<evidence type="ECO:0000313" key="3">
    <source>
        <dbReference type="EMBL" id="CAB4210941.1"/>
    </source>
</evidence>
<accession>A0A6J5SBI3</accession>
<dbReference type="EMBL" id="LR796854">
    <property type="protein sequence ID" value="CAB4169730.1"/>
    <property type="molecule type" value="Genomic_DNA"/>
</dbReference>
<name>A0A6J5SBI3_9CAUD</name>
<proteinExistence type="predicted"/>
<reference evidence="3" key="1">
    <citation type="submission" date="2020-05" db="EMBL/GenBank/DDBJ databases">
        <authorList>
            <person name="Chiriac C."/>
            <person name="Salcher M."/>
            <person name="Ghai R."/>
            <person name="Kavagutti S V."/>
        </authorList>
    </citation>
    <scope>NUCLEOTIDE SEQUENCE</scope>
</reference>
<organism evidence="3">
    <name type="scientific">uncultured Caudovirales phage</name>
    <dbReference type="NCBI Taxonomy" id="2100421"/>
    <lineage>
        <taxon>Viruses</taxon>
        <taxon>Duplodnaviria</taxon>
        <taxon>Heunggongvirae</taxon>
        <taxon>Uroviricota</taxon>
        <taxon>Caudoviricetes</taxon>
        <taxon>Peduoviridae</taxon>
        <taxon>Maltschvirus</taxon>
        <taxon>Maltschvirus maltsch</taxon>
    </lineage>
</organism>
<protein>
    <submittedName>
        <fullName evidence="3">Uncharacterized protein</fullName>
    </submittedName>
</protein>
<sequence length="221" mass="21392">MALIGNRSILNRNMSRAFAGSAAYDLKLTTPPNAARNRFYGAHNKRASVPWGHLAPSTWVLPLVSGGIAGKGAATSNGTATGYQARPIVAEGAAVGNGSAIAAAVSLITAEGAAVGNGTAVASGVAAITAEGSALGNGSALVGAVINVTPTGSAIGNGTATVTALAQIVAVGGGIADATLTPEQIASAVWDAAAASYDGSGTMGEKIINAEKNSKLIPAGL</sequence>
<dbReference type="EMBL" id="LR797363">
    <property type="protein sequence ID" value="CAB4210941.1"/>
    <property type="molecule type" value="Genomic_DNA"/>
</dbReference>
<dbReference type="EMBL" id="LR797267">
    <property type="protein sequence ID" value="CAB4197927.1"/>
    <property type="molecule type" value="Genomic_DNA"/>
</dbReference>
<evidence type="ECO:0000313" key="1">
    <source>
        <dbReference type="EMBL" id="CAB4169730.1"/>
    </source>
</evidence>
<evidence type="ECO:0000313" key="2">
    <source>
        <dbReference type="EMBL" id="CAB4197927.1"/>
    </source>
</evidence>
<gene>
    <name evidence="2" type="ORF">UFOVP1318_44</name>
    <name evidence="3" type="ORF">UFOVP1430_58</name>
    <name evidence="1" type="ORF">UFOVP903_2</name>
</gene>